<dbReference type="EMBL" id="BQNB010019962">
    <property type="protein sequence ID" value="GJT90849.1"/>
    <property type="molecule type" value="Genomic_DNA"/>
</dbReference>
<dbReference type="Proteomes" id="UP001151760">
    <property type="component" value="Unassembled WGS sequence"/>
</dbReference>
<feature type="compositionally biased region" description="Basic residues" evidence="1">
    <location>
        <begin position="116"/>
        <end position="135"/>
    </location>
</feature>
<gene>
    <name evidence="2" type="ORF">Tco_1079694</name>
</gene>
<feature type="compositionally biased region" description="Acidic residues" evidence="1">
    <location>
        <begin position="182"/>
        <end position="224"/>
    </location>
</feature>
<sequence>MASCKKNYVINKCLSGKSTGYDGLRLSQAQILWGMYHKKNVDYAYLLWEDFVYQVENKNVKRSNEMYYPRFTKVIPNFFMTKDSSIPRRNNRVNWHFAKDDPMFTTIKTKTPPTTKGKRLKTSVKAAKPAKKKQTIKTSKAKGLIVLSERSGADEGTGGKPGVPNVPTYGSDDEQISWKSGEEEDDDEVGKNDDDDDDDADNQDDDGQEDDGQEYDGQDDDNQVDDNKQTDSDNDGDDFVHPMFSIHNEEDIQEEGSDMRVHTPSHYEFTDDEDSDKE</sequence>
<evidence type="ECO:0000313" key="3">
    <source>
        <dbReference type="Proteomes" id="UP001151760"/>
    </source>
</evidence>
<comment type="caution">
    <text evidence="2">The sequence shown here is derived from an EMBL/GenBank/DDBJ whole genome shotgun (WGS) entry which is preliminary data.</text>
</comment>
<reference evidence="2" key="2">
    <citation type="submission" date="2022-01" db="EMBL/GenBank/DDBJ databases">
        <authorList>
            <person name="Yamashiro T."/>
            <person name="Shiraishi A."/>
            <person name="Satake H."/>
            <person name="Nakayama K."/>
        </authorList>
    </citation>
    <scope>NUCLEOTIDE SEQUENCE</scope>
</reference>
<proteinExistence type="predicted"/>
<evidence type="ECO:0000313" key="2">
    <source>
        <dbReference type="EMBL" id="GJT90849.1"/>
    </source>
</evidence>
<feature type="region of interest" description="Disordered" evidence="1">
    <location>
        <begin position="110"/>
        <end position="278"/>
    </location>
</feature>
<name>A0ABQ5HSS9_9ASTR</name>
<feature type="non-terminal residue" evidence="2">
    <location>
        <position position="278"/>
    </location>
</feature>
<evidence type="ECO:0000256" key="1">
    <source>
        <dbReference type="SAM" id="MobiDB-lite"/>
    </source>
</evidence>
<accession>A0ABQ5HSS9</accession>
<protein>
    <submittedName>
        <fullName evidence="2">Uncharacterized protein</fullName>
    </submittedName>
</protein>
<keyword evidence="3" id="KW-1185">Reference proteome</keyword>
<reference evidence="2" key="1">
    <citation type="journal article" date="2022" name="Int. J. Mol. Sci.">
        <title>Draft Genome of Tanacetum Coccineum: Genomic Comparison of Closely Related Tanacetum-Family Plants.</title>
        <authorList>
            <person name="Yamashiro T."/>
            <person name="Shiraishi A."/>
            <person name="Nakayama K."/>
            <person name="Satake H."/>
        </authorList>
    </citation>
    <scope>NUCLEOTIDE SEQUENCE</scope>
</reference>
<organism evidence="2 3">
    <name type="scientific">Tanacetum coccineum</name>
    <dbReference type="NCBI Taxonomy" id="301880"/>
    <lineage>
        <taxon>Eukaryota</taxon>
        <taxon>Viridiplantae</taxon>
        <taxon>Streptophyta</taxon>
        <taxon>Embryophyta</taxon>
        <taxon>Tracheophyta</taxon>
        <taxon>Spermatophyta</taxon>
        <taxon>Magnoliopsida</taxon>
        <taxon>eudicotyledons</taxon>
        <taxon>Gunneridae</taxon>
        <taxon>Pentapetalae</taxon>
        <taxon>asterids</taxon>
        <taxon>campanulids</taxon>
        <taxon>Asterales</taxon>
        <taxon>Asteraceae</taxon>
        <taxon>Asteroideae</taxon>
        <taxon>Anthemideae</taxon>
        <taxon>Anthemidinae</taxon>
        <taxon>Tanacetum</taxon>
    </lineage>
</organism>